<dbReference type="Proteomes" id="UP000190837">
    <property type="component" value="Unassembled WGS sequence"/>
</dbReference>
<dbReference type="NCBIfam" id="NF008761">
    <property type="entry name" value="PRK11797.1"/>
    <property type="match status" value="1"/>
</dbReference>
<keyword evidence="4 6" id="KW-0413">Isomerase</keyword>
<dbReference type="HAMAP" id="MF_01661">
    <property type="entry name" value="D_rib_pyranase"/>
    <property type="match status" value="1"/>
</dbReference>
<dbReference type="AlphaFoldDB" id="A0A1C3H311"/>
<keyword evidence="5 6" id="KW-0119">Carbohydrate metabolism</keyword>
<accession>A0A1C3H311</accession>
<feature type="binding site" evidence="6">
    <location>
        <position position="113"/>
    </location>
    <ligand>
        <name>substrate</name>
    </ligand>
</feature>
<dbReference type="SUPFAM" id="SSF102546">
    <property type="entry name" value="RbsD-like"/>
    <property type="match status" value="1"/>
</dbReference>
<comment type="catalytic activity">
    <reaction evidence="1 6">
        <text>beta-D-ribopyranose = beta-D-ribofuranose</text>
        <dbReference type="Rhea" id="RHEA:25432"/>
        <dbReference type="ChEBI" id="CHEBI:27476"/>
        <dbReference type="ChEBI" id="CHEBI:47002"/>
        <dbReference type="EC" id="5.4.99.62"/>
    </reaction>
</comment>
<evidence type="ECO:0000256" key="4">
    <source>
        <dbReference type="ARBA" id="ARBA00023235"/>
    </source>
</evidence>
<dbReference type="GO" id="GO:0062193">
    <property type="term" value="F:D-ribose pyranase activity"/>
    <property type="evidence" value="ECO:0007669"/>
    <property type="project" value="UniProtKB-EC"/>
</dbReference>
<dbReference type="EMBL" id="FKLO01000029">
    <property type="protein sequence ID" value="SAM60059.1"/>
    <property type="molecule type" value="Genomic_DNA"/>
</dbReference>
<comment type="pathway">
    <text evidence="6">Carbohydrate metabolism; D-ribose degradation; D-ribose 5-phosphate from beta-D-ribopyranose: step 1/2.</text>
</comment>
<evidence type="ECO:0000313" key="8">
    <source>
        <dbReference type="Proteomes" id="UP000190837"/>
    </source>
</evidence>
<name>A0A1C3H311_9GAMM</name>
<dbReference type="PANTHER" id="PTHR37831">
    <property type="entry name" value="D-RIBOSE PYRANASE"/>
    <property type="match status" value="1"/>
</dbReference>
<evidence type="ECO:0000256" key="3">
    <source>
        <dbReference type="ARBA" id="ARBA00022490"/>
    </source>
</evidence>
<feature type="active site" description="Proton donor" evidence="6">
    <location>
        <position position="20"/>
    </location>
</feature>
<dbReference type="InterPro" id="IPR023064">
    <property type="entry name" value="D-ribose_pyranase"/>
</dbReference>
<protein>
    <recommendedName>
        <fullName evidence="2 6">D-ribose pyranase</fullName>
        <ecNumber evidence="2 6">5.4.99.62</ecNumber>
    </recommendedName>
</protein>
<feature type="binding site" evidence="6">
    <location>
        <position position="28"/>
    </location>
    <ligand>
        <name>substrate</name>
    </ligand>
</feature>
<comment type="subcellular location">
    <subcellularLocation>
        <location evidence="6">Cytoplasm</location>
    </subcellularLocation>
</comment>
<evidence type="ECO:0000256" key="6">
    <source>
        <dbReference type="HAMAP-Rule" id="MF_01661"/>
    </source>
</evidence>
<comment type="subunit">
    <text evidence="6">Homodecamer.</text>
</comment>
<dbReference type="GO" id="GO:0048029">
    <property type="term" value="F:monosaccharide binding"/>
    <property type="evidence" value="ECO:0007669"/>
    <property type="project" value="InterPro"/>
</dbReference>
<dbReference type="Pfam" id="PF05025">
    <property type="entry name" value="RbsD_FucU"/>
    <property type="match status" value="1"/>
</dbReference>
<dbReference type="UniPathway" id="UPA00916">
    <property type="reaction ID" value="UER00888"/>
</dbReference>
<feature type="binding site" evidence="6">
    <location>
        <begin position="135"/>
        <end position="137"/>
    </location>
    <ligand>
        <name>substrate</name>
    </ligand>
</feature>
<gene>
    <name evidence="6" type="primary">rbsD</name>
    <name evidence="7" type="ORF">CHUV0807_0682</name>
</gene>
<dbReference type="InterPro" id="IPR023750">
    <property type="entry name" value="RbsD-like_sf"/>
</dbReference>
<evidence type="ECO:0000313" key="7">
    <source>
        <dbReference type="EMBL" id="SAM60059.1"/>
    </source>
</evidence>
<sequence>MKKGTLLNAPLSAAIASMGHTDGLLICDAGYPIPREAALIDLALTAGVPSFLQVLDAACKELFVERILLAEEIETVNPALHQQILTYLKAVEVQQARDYAKPGHSITIEYTPHETFKQEGKRAKATVRSGECTPYANIILYAGVTF</sequence>
<keyword evidence="3 6" id="KW-0963">Cytoplasm</keyword>
<dbReference type="PANTHER" id="PTHR37831:SF1">
    <property type="entry name" value="D-RIBOSE PYRANASE"/>
    <property type="match status" value="1"/>
</dbReference>
<organism evidence="7 8">
    <name type="scientific">Cardiobacterium hominis</name>
    <dbReference type="NCBI Taxonomy" id="2718"/>
    <lineage>
        <taxon>Bacteria</taxon>
        <taxon>Pseudomonadati</taxon>
        <taxon>Pseudomonadota</taxon>
        <taxon>Gammaproteobacteria</taxon>
        <taxon>Cardiobacteriales</taxon>
        <taxon>Cardiobacteriaceae</taxon>
        <taxon>Cardiobacterium</taxon>
    </lineage>
</organism>
<dbReference type="Gene3D" id="3.40.1650.10">
    <property type="entry name" value="RbsD-like domain"/>
    <property type="match status" value="1"/>
</dbReference>
<evidence type="ECO:0000256" key="1">
    <source>
        <dbReference type="ARBA" id="ARBA00000223"/>
    </source>
</evidence>
<proteinExistence type="inferred from homology"/>
<dbReference type="GO" id="GO:0016872">
    <property type="term" value="F:intramolecular lyase activity"/>
    <property type="evidence" value="ECO:0007669"/>
    <property type="project" value="UniProtKB-UniRule"/>
</dbReference>
<comment type="function">
    <text evidence="6">Catalyzes the interconversion of beta-pyran and beta-furan forms of D-ribose.</text>
</comment>
<dbReference type="InterPro" id="IPR007721">
    <property type="entry name" value="RbsD_FucU"/>
</dbReference>
<evidence type="ECO:0000256" key="5">
    <source>
        <dbReference type="ARBA" id="ARBA00023277"/>
    </source>
</evidence>
<dbReference type="RefSeq" id="WP_079539719.1">
    <property type="nucleotide sequence ID" value="NZ_FKLO01000029.1"/>
</dbReference>
<dbReference type="GO" id="GO:0005829">
    <property type="term" value="C:cytosol"/>
    <property type="evidence" value="ECO:0007669"/>
    <property type="project" value="TreeGrafter"/>
</dbReference>
<comment type="similarity">
    <text evidence="6">Belongs to the RbsD / FucU family. RbsD subfamily.</text>
</comment>
<evidence type="ECO:0000256" key="2">
    <source>
        <dbReference type="ARBA" id="ARBA00012862"/>
    </source>
</evidence>
<dbReference type="EC" id="5.4.99.62" evidence="2 6"/>
<dbReference type="GO" id="GO:0019303">
    <property type="term" value="P:D-ribose catabolic process"/>
    <property type="evidence" value="ECO:0007669"/>
    <property type="project" value="UniProtKB-UniRule"/>
</dbReference>
<reference evidence="8" key="1">
    <citation type="submission" date="2016-04" db="EMBL/GenBank/DDBJ databases">
        <authorList>
            <person name="Tagini F."/>
        </authorList>
    </citation>
    <scope>NUCLEOTIDE SEQUENCE [LARGE SCALE GENOMIC DNA]</scope>
    <source>
        <strain evidence="8">CHUV0807</strain>
    </source>
</reference>